<keyword evidence="7" id="KW-1185">Reference proteome</keyword>
<keyword evidence="2" id="KW-0479">Metal-binding</keyword>
<dbReference type="SUPFAM" id="SSF64182">
    <property type="entry name" value="DHH phosphoesterases"/>
    <property type="match status" value="1"/>
</dbReference>
<dbReference type="Gene3D" id="3.90.1640.10">
    <property type="entry name" value="inorganic pyrophosphatase (n-terminal core)"/>
    <property type="match status" value="1"/>
</dbReference>
<evidence type="ECO:0000256" key="4">
    <source>
        <dbReference type="ARBA" id="ARBA00023211"/>
    </source>
</evidence>
<dbReference type="InterPro" id="IPR001667">
    <property type="entry name" value="DDH_dom"/>
</dbReference>
<sequence length="521" mass="56498">MRASSKLSSISCALPTVCAAFTVAFSFSVCSPLGNLPYRLVSRYCVARKTLSSHMEPILSSPTTQDLPTFLKKGRAALLLCNEKKARVKVVLGNEAADADSIVSSICLAQFLQMTRSSNEKLGSVHYVPILPLRRTELKLRPETLLLFRLAGISEALRDTVCIDEVDLLGAHAKDALTGLVLVDHNKLTASLQNLGPAVERIVDHHEDQGLYEKVTGGNRDIAFAADAEGFDALYSSAQQSQSDISRVPSLSSNSSTAGGRALVASTCTLVAERYLSNPGLLCPAVAMLLLGVVLLDSVCLDASAGKVTSRDEAVAKALAAGLAGRSDREWKSEQALYRNLSGAKFDQGWWQSLEVNEALGLDYKSFAASLQTRQALWFGMSSILVALNDLLCKVSGVESVLERFASSRGVELLVLMSLVMPAGGAKDGGIQRTLAVYASCPVLGRTLATVLLTPETEAGDLQLELWPRPEWWDRERCNEGGDREQRLWCFKQGNVQASRKQVEPILRRLLEENEGILFPK</sequence>
<dbReference type="InterPro" id="IPR038222">
    <property type="entry name" value="DHHA2_dom_sf"/>
</dbReference>
<evidence type="ECO:0000256" key="2">
    <source>
        <dbReference type="ARBA" id="ARBA00022723"/>
    </source>
</evidence>
<dbReference type="InterPro" id="IPR004097">
    <property type="entry name" value="DHHA2"/>
</dbReference>
<evidence type="ECO:0000256" key="1">
    <source>
        <dbReference type="ARBA" id="ARBA00001936"/>
    </source>
</evidence>
<evidence type="ECO:0000313" key="7">
    <source>
        <dbReference type="Proteomes" id="UP000019335"/>
    </source>
</evidence>
<dbReference type="GO" id="GO:0004309">
    <property type="term" value="F:exopolyphosphatase activity"/>
    <property type="evidence" value="ECO:0007669"/>
    <property type="project" value="TreeGrafter"/>
</dbReference>
<dbReference type="GO" id="GO:0046872">
    <property type="term" value="F:metal ion binding"/>
    <property type="evidence" value="ECO:0007669"/>
    <property type="project" value="UniProtKB-KW"/>
</dbReference>
<keyword evidence="3" id="KW-0378">Hydrolase</keyword>
<accession>W7TPC1</accession>
<dbReference type="OrthoDB" id="374045at2759"/>
<organism evidence="6 7">
    <name type="scientific">Nannochloropsis gaditana</name>
    <dbReference type="NCBI Taxonomy" id="72520"/>
    <lineage>
        <taxon>Eukaryota</taxon>
        <taxon>Sar</taxon>
        <taxon>Stramenopiles</taxon>
        <taxon>Ochrophyta</taxon>
        <taxon>Eustigmatophyceae</taxon>
        <taxon>Eustigmatales</taxon>
        <taxon>Monodopsidaceae</taxon>
        <taxon>Nannochloropsis</taxon>
    </lineage>
</organism>
<dbReference type="Pfam" id="PF01368">
    <property type="entry name" value="DHH"/>
    <property type="match status" value="1"/>
</dbReference>
<gene>
    <name evidence="6" type="ORF">Naga_100005g17</name>
</gene>
<proteinExistence type="predicted"/>
<evidence type="ECO:0000259" key="5">
    <source>
        <dbReference type="SMART" id="SM01131"/>
    </source>
</evidence>
<name>W7TPC1_9STRA</name>
<dbReference type="SMART" id="SM01131">
    <property type="entry name" value="DHHA2"/>
    <property type="match status" value="1"/>
</dbReference>
<keyword evidence="4" id="KW-0464">Manganese</keyword>
<dbReference type="PANTHER" id="PTHR12112">
    <property type="entry name" value="BNIP - RELATED"/>
    <property type="match status" value="1"/>
</dbReference>
<feature type="domain" description="DHHA2" evidence="5">
    <location>
        <begin position="338"/>
        <end position="511"/>
    </location>
</feature>
<evidence type="ECO:0000256" key="3">
    <source>
        <dbReference type="ARBA" id="ARBA00022801"/>
    </source>
</evidence>
<reference evidence="6 7" key="1">
    <citation type="journal article" date="2014" name="Mol. Plant">
        <title>Chromosome Scale Genome Assembly and Transcriptome Profiling of Nannochloropsis gaditana in Nitrogen Depletion.</title>
        <authorList>
            <person name="Corteggiani Carpinelli E."/>
            <person name="Telatin A."/>
            <person name="Vitulo N."/>
            <person name="Forcato C."/>
            <person name="D'Angelo M."/>
            <person name="Schiavon R."/>
            <person name="Vezzi A."/>
            <person name="Giacometti G.M."/>
            <person name="Morosinotto T."/>
            <person name="Valle G."/>
        </authorList>
    </citation>
    <scope>NUCLEOTIDE SEQUENCE [LARGE SCALE GENOMIC DNA]</scope>
    <source>
        <strain evidence="6 7">B-31</strain>
    </source>
</reference>
<comment type="cofactor">
    <cofactor evidence="1">
        <name>Mn(2+)</name>
        <dbReference type="ChEBI" id="CHEBI:29035"/>
    </cofactor>
</comment>
<dbReference type="Gene3D" id="3.10.310.20">
    <property type="entry name" value="DHHA2 domain"/>
    <property type="match status" value="1"/>
</dbReference>
<dbReference type="PANTHER" id="PTHR12112:SF39">
    <property type="entry name" value="EG:152A3.5 PROTEIN (FBGN0003116_PN PROTEIN)"/>
    <property type="match status" value="1"/>
</dbReference>
<dbReference type="Pfam" id="PF02833">
    <property type="entry name" value="DHHA2"/>
    <property type="match status" value="1"/>
</dbReference>
<dbReference type="EMBL" id="AZIL01000936">
    <property type="protein sequence ID" value="EWM25363.1"/>
    <property type="molecule type" value="Genomic_DNA"/>
</dbReference>
<comment type="caution">
    <text evidence="6">The sequence shown here is derived from an EMBL/GenBank/DDBJ whole genome shotgun (WGS) entry which is preliminary data.</text>
</comment>
<dbReference type="GO" id="GO:0005737">
    <property type="term" value="C:cytoplasm"/>
    <property type="evidence" value="ECO:0007669"/>
    <property type="project" value="InterPro"/>
</dbReference>
<protein>
    <recommendedName>
        <fullName evidence="5">DHHA2 domain-containing protein</fullName>
    </recommendedName>
</protein>
<dbReference type="AlphaFoldDB" id="W7TPC1"/>
<evidence type="ECO:0000313" key="6">
    <source>
        <dbReference type="EMBL" id="EWM25363.1"/>
    </source>
</evidence>
<dbReference type="InterPro" id="IPR038763">
    <property type="entry name" value="DHH_sf"/>
</dbReference>
<dbReference type="Proteomes" id="UP000019335">
    <property type="component" value="Chromosome 11"/>
</dbReference>